<evidence type="ECO:0000313" key="2">
    <source>
        <dbReference type="Proteomes" id="UP000828941"/>
    </source>
</evidence>
<proteinExistence type="predicted"/>
<evidence type="ECO:0000313" key="1">
    <source>
        <dbReference type="EMBL" id="KAI4350322.1"/>
    </source>
</evidence>
<gene>
    <name evidence="1" type="ORF">L6164_004788</name>
</gene>
<reference evidence="1 2" key="1">
    <citation type="journal article" date="2022" name="DNA Res.">
        <title>Chromosomal-level genome assembly of the orchid tree Bauhinia variegata (Leguminosae; Cercidoideae) supports the allotetraploid origin hypothesis of Bauhinia.</title>
        <authorList>
            <person name="Zhong Y."/>
            <person name="Chen Y."/>
            <person name="Zheng D."/>
            <person name="Pang J."/>
            <person name="Liu Y."/>
            <person name="Luo S."/>
            <person name="Meng S."/>
            <person name="Qian L."/>
            <person name="Wei D."/>
            <person name="Dai S."/>
            <person name="Zhou R."/>
        </authorList>
    </citation>
    <scope>NUCLEOTIDE SEQUENCE [LARGE SCALE GENOMIC DNA]</scope>
    <source>
        <strain evidence="1">BV-YZ2020</strain>
    </source>
</reference>
<accession>A0ACB9PNM3</accession>
<comment type="caution">
    <text evidence="1">The sequence shown here is derived from an EMBL/GenBank/DDBJ whole genome shotgun (WGS) entry which is preliminary data.</text>
</comment>
<name>A0ACB9PNM3_BAUVA</name>
<dbReference type="EMBL" id="CM039428">
    <property type="protein sequence ID" value="KAI4350322.1"/>
    <property type="molecule type" value="Genomic_DNA"/>
</dbReference>
<dbReference type="Proteomes" id="UP000828941">
    <property type="component" value="Chromosome 3"/>
</dbReference>
<keyword evidence="2" id="KW-1185">Reference proteome</keyword>
<protein>
    <submittedName>
        <fullName evidence="1">Uncharacterized protein</fullName>
    </submittedName>
</protein>
<organism evidence="1 2">
    <name type="scientific">Bauhinia variegata</name>
    <name type="common">Purple orchid tree</name>
    <name type="synonym">Phanera variegata</name>
    <dbReference type="NCBI Taxonomy" id="167791"/>
    <lineage>
        <taxon>Eukaryota</taxon>
        <taxon>Viridiplantae</taxon>
        <taxon>Streptophyta</taxon>
        <taxon>Embryophyta</taxon>
        <taxon>Tracheophyta</taxon>
        <taxon>Spermatophyta</taxon>
        <taxon>Magnoliopsida</taxon>
        <taxon>eudicotyledons</taxon>
        <taxon>Gunneridae</taxon>
        <taxon>Pentapetalae</taxon>
        <taxon>rosids</taxon>
        <taxon>fabids</taxon>
        <taxon>Fabales</taxon>
        <taxon>Fabaceae</taxon>
        <taxon>Cercidoideae</taxon>
        <taxon>Cercideae</taxon>
        <taxon>Bauhiniinae</taxon>
        <taxon>Bauhinia</taxon>
    </lineage>
</organism>
<sequence length="105" mass="11730">MLLTRFITVRFFRSATPKPKETKKTEESSALLKPKPYDYEEARKQVKFGEDTEASQGDGGPSPFRDSGGKKKSARGQTSDSAKELQQGRRRQAFPASGNRSATFR</sequence>